<comment type="caution">
    <text evidence="1">The sequence shown here is derived from an EMBL/GenBank/DDBJ whole genome shotgun (WGS) entry which is preliminary data.</text>
</comment>
<keyword evidence="2" id="KW-1185">Reference proteome</keyword>
<evidence type="ECO:0000313" key="2">
    <source>
        <dbReference type="Proteomes" id="UP001201701"/>
    </source>
</evidence>
<name>A0ABS9QIQ6_9HYPH</name>
<protein>
    <submittedName>
        <fullName evidence="1">Uncharacterized protein</fullName>
    </submittedName>
</protein>
<gene>
    <name evidence="1" type="ORF">L4923_19525</name>
</gene>
<evidence type="ECO:0000313" key="1">
    <source>
        <dbReference type="EMBL" id="MCG7507225.1"/>
    </source>
</evidence>
<sequence>MNSFIFDGNKPRRPMTAEEQRRTKMALAANMPTDVGSGLTAIGQALMYRQNRDGSFPPAPGANPLSGLFSLGLQRKTGGLW</sequence>
<dbReference type="Proteomes" id="UP001201701">
    <property type="component" value="Unassembled WGS sequence"/>
</dbReference>
<organism evidence="1 2">
    <name type="scientific">Mesorhizobium retamae</name>
    <dbReference type="NCBI Taxonomy" id="2912854"/>
    <lineage>
        <taxon>Bacteria</taxon>
        <taxon>Pseudomonadati</taxon>
        <taxon>Pseudomonadota</taxon>
        <taxon>Alphaproteobacteria</taxon>
        <taxon>Hyphomicrobiales</taxon>
        <taxon>Phyllobacteriaceae</taxon>
        <taxon>Mesorhizobium</taxon>
    </lineage>
</organism>
<accession>A0ABS9QIQ6</accession>
<dbReference type="EMBL" id="JAKREW010000021">
    <property type="protein sequence ID" value="MCG7507225.1"/>
    <property type="molecule type" value="Genomic_DNA"/>
</dbReference>
<reference evidence="1 2" key="1">
    <citation type="submission" date="2022-02" db="EMBL/GenBank/DDBJ databases">
        <title>Draft genome sequence of Mezorhizobium retamae strain IRAMC:0171 isolated from Retama raetam nodules.</title>
        <authorList>
            <person name="Bengaied R."/>
            <person name="Sbissi I."/>
            <person name="Huber K."/>
            <person name="Ghodbane F."/>
            <person name="Nouioui I."/>
            <person name="Tarhouni M."/>
            <person name="Gtari M."/>
        </authorList>
    </citation>
    <scope>NUCLEOTIDE SEQUENCE [LARGE SCALE GENOMIC DNA]</scope>
    <source>
        <strain evidence="1 2">IRAMC:0171</strain>
    </source>
</reference>
<proteinExistence type="predicted"/>
<dbReference type="RefSeq" id="WP_239368163.1">
    <property type="nucleotide sequence ID" value="NZ_JAKREW010000021.1"/>
</dbReference>